<feature type="domain" description="VWFA" evidence="1">
    <location>
        <begin position="73"/>
        <end position="257"/>
    </location>
</feature>
<protein>
    <submittedName>
        <fullName evidence="3">VWFA domain-containing protein</fullName>
    </submittedName>
</protein>
<dbReference type="Pfam" id="PF00092">
    <property type="entry name" value="VWA"/>
    <property type="match status" value="1"/>
</dbReference>
<organism evidence="2 3">
    <name type="scientific">Strongyloides papillosus</name>
    <name type="common">Intestinal threadworm</name>
    <dbReference type="NCBI Taxonomy" id="174720"/>
    <lineage>
        <taxon>Eukaryota</taxon>
        <taxon>Metazoa</taxon>
        <taxon>Ecdysozoa</taxon>
        <taxon>Nematoda</taxon>
        <taxon>Chromadorea</taxon>
        <taxon>Rhabditida</taxon>
        <taxon>Tylenchina</taxon>
        <taxon>Panagrolaimomorpha</taxon>
        <taxon>Strongyloidoidea</taxon>
        <taxon>Strongyloididae</taxon>
        <taxon>Strongyloides</taxon>
    </lineage>
</organism>
<dbReference type="AlphaFoldDB" id="A0A0N5BQT6"/>
<keyword evidence="2" id="KW-1185">Reference proteome</keyword>
<dbReference type="InterPro" id="IPR036465">
    <property type="entry name" value="vWFA_dom_sf"/>
</dbReference>
<evidence type="ECO:0000259" key="1">
    <source>
        <dbReference type="PROSITE" id="PS50234"/>
    </source>
</evidence>
<dbReference type="SUPFAM" id="SSF53300">
    <property type="entry name" value="vWA-like"/>
    <property type="match status" value="1"/>
</dbReference>
<dbReference type="Proteomes" id="UP000046392">
    <property type="component" value="Unplaced"/>
</dbReference>
<dbReference type="InterPro" id="IPR002035">
    <property type="entry name" value="VWF_A"/>
</dbReference>
<dbReference type="WBParaSite" id="SPAL_0000824800.1">
    <property type="protein sequence ID" value="SPAL_0000824800.1"/>
    <property type="gene ID" value="SPAL_0000824800"/>
</dbReference>
<evidence type="ECO:0000313" key="3">
    <source>
        <dbReference type="WBParaSite" id="SPAL_0000824800.1"/>
    </source>
</evidence>
<sequence>MIILRKYTSFFISVILISLIVNFNNAKSDFEDLRLIKECKGFVITKDGITQCTPYIVTTTTTKPAAPSTAKADIYLITDVSASVPAKIYASTLTDFLMEFFNNFKIDPKYVNVAFSPSPGDDNIWYTIPVFNAFYGSTSLQSSINSSYYPLDGVQSPGQKQLSEIIGMAVNPYFLNTGYSPSYKPHWLIYVTKTSSPDSNTIAAAQKVRKSGKFKVVIIAYQPTGNIESLLRMSDCFYPAYQPRDLSGLATVLAAKIIFDNSIGQDGPC</sequence>
<evidence type="ECO:0000313" key="2">
    <source>
        <dbReference type="Proteomes" id="UP000046392"/>
    </source>
</evidence>
<dbReference type="PROSITE" id="PS50234">
    <property type="entry name" value="VWFA"/>
    <property type="match status" value="1"/>
</dbReference>
<name>A0A0N5BQT6_STREA</name>
<accession>A0A0N5BQT6</accession>
<reference evidence="3" key="1">
    <citation type="submission" date="2017-02" db="UniProtKB">
        <authorList>
            <consortium name="WormBaseParasite"/>
        </authorList>
    </citation>
    <scope>IDENTIFICATION</scope>
</reference>
<proteinExistence type="predicted"/>
<dbReference type="STRING" id="174720.A0A0N5BQT6"/>
<dbReference type="Gene3D" id="3.40.50.410">
    <property type="entry name" value="von Willebrand factor, type A domain"/>
    <property type="match status" value="1"/>
</dbReference>